<gene>
    <name evidence="1" type="ORF">MAR_028942</name>
</gene>
<name>A0ABY7DF27_MYAAR</name>
<evidence type="ECO:0000313" key="2">
    <source>
        <dbReference type="Proteomes" id="UP001164746"/>
    </source>
</evidence>
<dbReference type="EMBL" id="CP111013">
    <property type="protein sequence ID" value="WAQ96252.1"/>
    <property type="molecule type" value="Genomic_DNA"/>
</dbReference>
<dbReference type="InterPro" id="IPR027417">
    <property type="entry name" value="P-loop_NTPase"/>
</dbReference>
<dbReference type="Proteomes" id="UP001164746">
    <property type="component" value="Chromosome 2"/>
</dbReference>
<reference evidence="1" key="1">
    <citation type="submission" date="2022-11" db="EMBL/GenBank/DDBJ databases">
        <title>Centuries of genome instability and evolution in soft-shell clam transmissible cancer (bioRxiv).</title>
        <authorList>
            <person name="Hart S.F.M."/>
            <person name="Yonemitsu M.A."/>
            <person name="Giersch R.M."/>
            <person name="Beal B.F."/>
            <person name="Arriagada G."/>
            <person name="Davis B.W."/>
            <person name="Ostrander E.A."/>
            <person name="Goff S.P."/>
            <person name="Metzger M.J."/>
        </authorList>
    </citation>
    <scope>NUCLEOTIDE SEQUENCE</scope>
    <source>
        <strain evidence="1">MELC-2E11</strain>
        <tissue evidence="1">Siphon/mantle</tissue>
    </source>
</reference>
<sequence>MPLTLIKTLYGYNRDRKSFCVSFILPLRSKLPATYDNEITIKKTPRYFMSPDRRISKGVQRVLRRECDINLHSSILQTGIYVRCLSHWLHYFDRNNPHIGRGEELIPLGVLEIVQDVIRLLKKYMGT</sequence>
<organism evidence="1 2">
    <name type="scientific">Mya arenaria</name>
    <name type="common">Soft-shell clam</name>
    <dbReference type="NCBI Taxonomy" id="6604"/>
    <lineage>
        <taxon>Eukaryota</taxon>
        <taxon>Metazoa</taxon>
        <taxon>Spiralia</taxon>
        <taxon>Lophotrochozoa</taxon>
        <taxon>Mollusca</taxon>
        <taxon>Bivalvia</taxon>
        <taxon>Autobranchia</taxon>
        <taxon>Heteroconchia</taxon>
        <taxon>Euheterodonta</taxon>
        <taxon>Imparidentia</taxon>
        <taxon>Neoheterodontei</taxon>
        <taxon>Myida</taxon>
        <taxon>Myoidea</taxon>
        <taxon>Myidae</taxon>
        <taxon>Mya</taxon>
    </lineage>
</organism>
<evidence type="ECO:0000313" key="1">
    <source>
        <dbReference type="EMBL" id="WAQ96252.1"/>
    </source>
</evidence>
<proteinExistence type="predicted"/>
<keyword evidence="2" id="KW-1185">Reference proteome</keyword>
<dbReference type="Gene3D" id="3.40.50.300">
    <property type="entry name" value="P-loop containing nucleotide triphosphate hydrolases"/>
    <property type="match status" value="1"/>
</dbReference>
<dbReference type="SUPFAM" id="SSF52540">
    <property type="entry name" value="P-loop containing nucleoside triphosphate hydrolases"/>
    <property type="match status" value="1"/>
</dbReference>
<accession>A0ABY7DF27</accession>
<protein>
    <submittedName>
        <fullName evidence="1">Uncharacterized protein</fullName>
    </submittedName>
</protein>